<accession>A0A4C1U3I3</accession>
<sequence>MPDSRVEIGTGVGNKIESGTRIEIQNETDYKIHSGSGFKLKSVIGLRIKSSTGIRIDNEIEVGVDGKIDRYVRRKNNYMATLIELQAYTVRARHLLQRHHFGFIYFSYRATLYELWENRPKSTSK</sequence>
<evidence type="ECO:0000313" key="1">
    <source>
        <dbReference type="EMBL" id="GBP20657.1"/>
    </source>
</evidence>
<dbReference type="AlphaFoldDB" id="A0A4C1U3I3"/>
<proteinExistence type="predicted"/>
<comment type="caution">
    <text evidence="1">The sequence shown here is derived from an EMBL/GenBank/DDBJ whole genome shotgun (WGS) entry which is preliminary data.</text>
</comment>
<dbReference type="Proteomes" id="UP000299102">
    <property type="component" value="Unassembled WGS sequence"/>
</dbReference>
<reference evidence="1 2" key="1">
    <citation type="journal article" date="2019" name="Commun. Biol.">
        <title>The bagworm genome reveals a unique fibroin gene that provides high tensile strength.</title>
        <authorList>
            <person name="Kono N."/>
            <person name="Nakamura H."/>
            <person name="Ohtoshi R."/>
            <person name="Tomita M."/>
            <person name="Numata K."/>
            <person name="Arakawa K."/>
        </authorList>
    </citation>
    <scope>NUCLEOTIDE SEQUENCE [LARGE SCALE GENOMIC DNA]</scope>
</reference>
<keyword evidence="2" id="KW-1185">Reference proteome</keyword>
<gene>
    <name evidence="1" type="ORF">EVAR_16530_1</name>
</gene>
<dbReference type="EMBL" id="BGZK01000121">
    <property type="protein sequence ID" value="GBP20657.1"/>
    <property type="molecule type" value="Genomic_DNA"/>
</dbReference>
<evidence type="ECO:0000313" key="2">
    <source>
        <dbReference type="Proteomes" id="UP000299102"/>
    </source>
</evidence>
<name>A0A4C1U3I3_EUMVA</name>
<protein>
    <submittedName>
        <fullName evidence="1">Uncharacterized protein</fullName>
    </submittedName>
</protein>
<organism evidence="1 2">
    <name type="scientific">Eumeta variegata</name>
    <name type="common">Bagworm moth</name>
    <name type="synonym">Eumeta japonica</name>
    <dbReference type="NCBI Taxonomy" id="151549"/>
    <lineage>
        <taxon>Eukaryota</taxon>
        <taxon>Metazoa</taxon>
        <taxon>Ecdysozoa</taxon>
        <taxon>Arthropoda</taxon>
        <taxon>Hexapoda</taxon>
        <taxon>Insecta</taxon>
        <taxon>Pterygota</taxon>
        <taxon>Neoptera</taxon>
        <taxon>Endopterygota</taxon>
        <taxon>Lepidoptera</taxon>
        <taxon>Glossata</taxon>
        <taxon>Ditrysia</taxon>
        <taxon>Tineoidea</taxon>
        <taxon>Psychidae</taxon>
        <taxon>Oiketicinae</taxon>
        <taxon>Eumeta</taxon>
    </lineage>
</organism>